<dbReference type="EC" id="2.7.3.9" evidence="6 17"/>
<dbReference type="Pfam" id="PF05524">
    <property type="entry name" value="PEP-utilisers_N"/>
    <property type="match status" value="1"/>
</dbReference>
<dbReference type="InterPro" id="IPR008731">
    <property type="entry name" value="PTS_EIN"/>
</dbReference>
<dbReference type="SUPFAM" id="SSF52009">
    <property type="entry name" value="Phosphohistidine domain"/>
    <property type="match status" value="1"/>
</dbReference>
<feature type="active site" description="Tele-phosphohistidine intermediate" evidence="18">
    <location>
        <position position="189"/>
    </location>
</feature>
<keyword evidence="8 17" id="KW-0813">Transport</keyword>
<dbReference type="InterPro" id="IPR006318">
    <property type="entry name" value="PTS_EI-like"/>
</dbReference>
<comment type="similarity">
    <text evidence="5 17">Belongs to the PEP-utilizing enzyme family.</text>
</comment>
<dbReference type="InterPro" id="IPR024692">
    <property type="entry name" value="PTS_EI"/>
</dbReference>
<evidence type="ECO:0000256" key="18">
    <source>
        <dbReference type="PIRSR" id="PIRSR000732-1"/>
    </source>
</evidence>
<dbReference type="InterPro" id="IPR023151">
    <property type="entry name" value="PEP_util_CS"/>
</dbReference>
<dbReference type="InterPro" id="IPR036618">
    <property type="entry name" value="PtsI_HPr-bd_sf"/>
</dbReference>
<evidence type="ECO:0000256" key="16">
    <source>
        <dbReference type="ARBA" id="ARBA00033235"/>
    </source>
</evidence>
<dbReference type="GO" id="GO:0008965">
    <property type="term" value="F:phosphoenolpyruvate-protein phosphotransferase activity"/>
    <property type="evidence" value="ECO:0007669"/>
    <property type="project" value="UniProtKB-EC"/>
</dbReference>
<evidence type="ECO:0000256" key="8">
    <source>
        <dbReference type="ARBA" id="ARBA00022448"/>
    </source>
</evidence>
<feature type="binding site" evidence="19">
    <location>
        <begin position="454"/>
        <end position="455"/>
    </location>
    <ligand>
        <name>phosphoenolpyruvate</name>
        <dbReference type="ChEBI" id="CHEBI:58702"/>
    </ligand>
</feature>
<reference evidence="24 25" key="1">
    <citation type="journal article" date="2016" name="Int. J. Syst. Evol. Microbiol.">
        <title>Oceanobacillus halophilus sp. nov., a novel moderately halophilic bacterium from a hypersaline lake.</title>
        <authorList>
            <person name="Amoozegar M.A."/>
            <person name="Bagheri M."/>
            <person name="Makhdoumi A."/>
            <person name="Nikou M.M."/>
            <person name="Fazeli S.A.S."/>
            <person name="Schumann P."/>
            <person name="Sproer C."/>
            <person name="Sanchez-Porro C."/>
            <person name="Ventosa A."/>
        </authorList>
    </citation>
    <scope>NUCLEOTIDE SEQUENCE [LARGE SCALE GENOMIC DNA]</scope>
    <source>
        <strain evidence="24 25">DSM 23996</strain>
    </source>
</reference>
<feature type="binding site" evidence="19">
    <location>
        <position position="332"/>
    </location>
    <ligand>
        <name>phosphoenolpyruvate</name>
        <dbReference type="ChEBI" id="CHEBI:58702"/>
    </ligand>
</feature>
<dbReference type="SUPFAM" id="SSF47831">
    <property type="entry name" value="Enzyme I of the PEP:sugar phosphotransferase system HPr-binding (sub)domain"/>
    <property type="match status" value="1"/>
</dbReference>
<dbReference type="InterPro" id="IPR050499">
    <property type="entry name" value="PEP-utilizing_PTS_enzyme"/>
</dbReference>
<evidence type="ECO:0000256" key="4">
    <source>
        <dbReference type="ARBA" id="ARBA00004496"/>
    </source>
</evidence>
<dbReference type="Gene3D" id="3.20.20.60">
    <property type="entry name" value="Phosphoenolpyruvate-binding domains"/>
    <property type="match status" value="1"/>
</dbReference>
<evidence type="ECO:0000256" key="10">
    <source>
        <dbReference type="ARBA" id="ARBA00022597"/>
    </source>
</evidence>
<evidence type="ECO:0000256" key="7">
    <source>
        <dbReference type="ARBA" id="ARBA00016544"/>
    </source>
</evidence>
<gene>
    <name evidence="24" type="primary">ptsP</name>
    <name evidence="24" type="ORF">D8M06_04425</name>
</gene>
<keyword evidence="24" id="KW-0670">Pyruvate</keyword>
<dbReference type="PROSITE" id="PS00742">
    <property type="entry name" value="PEP_ENZYMES_2"/>
    <property type="match status" value="1"/>
</dbReference>
<evidence type="ECO:0000256" key="3">
    <source>
        <dbReference type="ARBA" id="ARBA00002728"/>
    </source>
</evidence>
<dbReference type="GO" id="GO:0009401">
    <property type="term" value="P:phosphoenolpyruvate-dependent sugar phosphotransferase system"/>
    <property type="evidence" value="ECO:0007669"/>
    <property type="project" value="UniProtKB-KW"/>
</dbReference>
<organism evidence="24 25">
    <name type="scientific">Oceanobacillus halophilus</name>
    <dbReference type="NCBI Taxonomy" id="930130"/>
    <lineage>
        <taxon>Bacteria</taxon>
        <taxon>Bacillati</taxon>
        <taxon>Bacillota</taxon>
        <taxon>Bacilli</taxon>
        <taxon>Bacillales</taxon>
        <taxon>Bacillaceae</taxon>
        <taxon>Oceanobacillus</taxon>
    </lineage>
</organism>
<feature type="binding site" evidence="19">
    <location>
        <position position="465"/>
    </location>
    <ligand>
        <name>phosphoenolpyruvate</name>
        <dbReference type="ChEBI" id="CHEBI:58702"/>
    </ligand>
</feature>
<proteinExistence type="inferred from homology"/>
<feature type="binding site" evidence="19">
    <location>
        <position position="296"/>
    </location>
    <ligand>
        <name>phosphoenolpyruvate</name>
        <dbReference type="ChEBI" id="CHEBI:58702"/>
    </ligand>
</feature>
<evidence type="ECO:0000256" key="6">
    <source>
        <dbReference type="ARBA" id="ARBA00012232"/>
    </source>
</evidence>
<dbReference type="InterPro" id="IPR018274">
    <property type="entry name" value="PEP_util_AS"/>
</dbReference>
<keyword evidence="25" id="KW-1185">Reference proteome</keyword>
<evidence type="ECO:0000259" key="22">
    <source>
        <dbReference type="Pfam" id="PF02896"/>
    </source>
</evidence>
<dbReference type="Pfam" id="PF02896">
    <property type="entry name" value="PEP-utilizers_C"/>
    <property type="match status" value="1"/>
</dbReference>
<feature type="domain" description="Phosphotransferase system enzyme I N-terminal" evidence="23">
    <location>
        <begin position="5"/>
        <end position="126"/>
    </location>
</feature>
<keyword evidence="9 17" id="KW-0963">Cytoplasm</keyword>
<feature type="active site" description="Proton donor" evidence="18">
    <location>
        <position position="502"/>
    </location>
</feature>
<comment type="subcellular location">
    <subcellularLocation>
        <location evidence="4 17">Cytoplasm</location>
    </subcellularLocation>
</comment>
<evidence type="ECO:0000256" key="5">
    <source>
        <dbReference type="ARBA" id="ARBA00007837"/>
    </source>
</evidence>
<dbReference type="RefSeq" id="WP_121203162.1">
    <property type="nucleotide sequence ID" value="NZ_RBZP01000002.1"/>
</dbReference>
<evidence type="ECO:0000259" key="21">
    <source>
        <dbReference type="Pfam" id="PF00391"/>
    </source>
</evidence>
<keyword evidence="14 17" id="KW-0418">Kinase</keyword>
<comment type="function">
    <text evidence="3 17">General (non sugar-specific) component of the phosphoenolpyruvate-dependent sugar phosphotransferase system (sugar PTS). This major carbohydrate active-transport system catalyzes the phosphorylation of incoming sugar substrates concomitantly with their translocation across the cell membrane. Enzyme I transfers the phosphoryl group from phosphoenolpyruvate (PEP) to the phosphoryl carrier protein (HPr).</text>
</comment>
<keyword evidence="13 17" id="KW-0479">Metal-binding</keyword>
<dbReference type="PANTHER" id="PTHR46244:SF3">
    <property type="entry name" value="PHOSPHOENOLPYRUVATE-PROTEIN PHOSPHOTRANSFERASE"/>
    <property type="match status" value="1"/>
</dbReference>
<dbReference type="InterPro" id="IPR008279">
    <property type="entry name" value="PEP-util_enz_mobile_dom"/>
</dbReference>
<dbReference type="PROSITE" id="PS00370">
    <property type="entry name" value="PEP_ENZYMES_PHOS_SITE"/>
    <property type="match status" value="1"/>
</dbReference>
<dbReference type="GO" id="GO:0016301">
    <property type="term" value="F:kinase activity"/>
    <property type="evidence" value="ECO:0007669"/>
    <property type="project" value="UniProtKB-KW"/>
</dbReference>
<evidence type="ECO:0000256" key="20">
    <source>
        <dbReference type="PIRSR" id="PIRSR000732-3"/>
    </source>
</evidence>
<name>A0A495A7Y2_9BACI</name>
<feature type="domain" description="PEP-utilising enzyme mobile" evidence="21">
    <location>
        <begin position="153"/>
        <end position="225"/>
    </location>
</feature>
<evidence type="ECO:0000256" key="2">
    <source>
        <dbReference type="ARBA" id="ARBA00001946"/>
    </source>
</evidence>
<dbReference type="GO" id="GO:0005737">
    <property type="term" value="C:cytoplasm"/>
    <property type="evidence" value="ECO:0007669"/>
    <property type="project" value="UniProtKB-SubCell"/>
</dbReference>
<evidence type="ECO:0000256" key="1">
    <source>
        <dbReference type="ARBA" id="ARBA00000683"/>
    </source>
</evidence>
<evidence type="ECO:0000256" key="12">
    <source>
        <dbReference type="ARBA" id="ARBA00022683"/>
    </source>
</evidence>
<evidence type="ECO:0000313" key="24">
    <source>
        <dbReference type="EMBL" id="RKQ35531.1"/>
    </source>
</evidence>
<comment type="cofactor">
    <cofactor evidence="2 17 20">
        <name>Mg(2+)</name>
        <dbReference type="ChEBI" id="CHEBI:18420"/>
    </cofactor>
</comment>
<evidence type="ECO:0000256" key="14">
    <source>
        <dbReference type="ARBA" id="ARBA00022777"/>
    </source>
</evidence>
<keyword evidence="12 17" id="KW-0598">Phosphotransferase system</keyword>
<dbReference type="InterPro" id="IPR036637">
    <property type="entry name" value="Phosphohistidine_dom_sf"/>
</dbReference>
<dbReference type="Pfam" id="PF00391">
    <property type="entry name" value="PEP-utilizers"/>
    <property type="match status" value="1"/>
</dbReference>
<dbReference type="InterPro" id="IPR040442">
    <property type="entry name" value="Pyrv_kinase-like_dom_sf"/>
</dbReference>
<evidence type="ECO:0000256" key="9">
    <source>
        <dbReference type="ARBA" id="ARBA00022490"/>
    </source>
</evidence>
<evidence type="ECO:0000256" key="19">
    <source>
        <dbReference type="PIRSR" id="PIRSR000732-2"/>
    </source>
</evidence>
<evidence type="ECO:0000256" key="17">
    <source>
        <dbReference type="PIRNR" id="PIRNR000732"/>
    </source>
</evidence>
<keyword evidence="11 17" id="KW-0808">Transferase</keyword>
<evidence type="ECO:0000256" key="11">
    <source>
        <dbReference type="ARBA" id="ARBA00022679"/>
    </source>
</evidence>
<keyword evidence="15 17" id="KW-0460">Magnesium</keyword>
<accession>A0A495A7Y2</accession>
<dbReference type="InterPro" id="IPR015813">
    <property type="entry name" value="Pyrv/PenolPyrv_kinase-like_dom"/>
</dbReference>
<comment type="catalytic activity">
    <reaction evidence="1 17">
        <text>L-histidyl-[protein] + phosphoenolpyruvate = N(pros)-phospho-L-histidyl-[protein] + pyruvate</text>
        <dbReference type="Rhea" id="RHEA:23880"/>
        <dbReference type="Rhea" id="RHEA-COMP:9745"/>
        <dbReference type="Rhea" id="RHEA-COMP:9746"/>
        <dbReference type="ChEBI" id="CHEBI:15361"/>
        <dbReference type="ChEBI" id="CHEBI:29979"/>
        <dbReference type="ChEBI" id="CHEBI:58702"/>
        <dbReference type="ChEBI" id="CHEBI:64837"/>
        <dbReference type="EC" id="2.7.3.9"/>
    </reaction>
</comment>
<dbReference type="Gene3D" id="1.10.274.10">
    <property type="entry name" value="PtsI, HPr-binding domain"/>
    <property type="match status" value="1"/>
</dbReference>
<dbReference type="Gene3D" id="3.50.30.10">
    <property type="entry name" value="Phosphohistidine domain"/>
    <property type="match status" value="1"/>
</dbReference>
<dbReference type="OrthoDB" id="9765468at2"/>
<dbReference type="EMBL" id="RBZP01000002">
    <property type="protein sequence ID" value="RKQ35531.1"/>
    <property type="molecule type" value="Genomic_DNA"/>
</dbReference>
<evidence type="ECO:0000313" key="25">
    <source>
        <dbReference type="Proteomes" id="UP000269301"/>
    </source>
</evidence>
<dbReference type="AlphaFoldDB" id="A0A495A7Y2"/>
<evidence type="ECO:0000256" key="15">
    <source>
        <dbReference type="ARBA" id="ARBA00022842"/>
    </source>
</evidence>
<dbReference type="Proteomes" id="UP000269301">
    <property type="component" value="Unassembled WGS sequence"/>
</dbReference>
<feature type="binding site" evidence="20">
    <location>
        <position position="455"/>
    </location>
    <ligand>
        <name>Mg(2+)</name>
        <dbReference type="ChEBI" id="CHEBI:18420"/>
    </ligand>
</feature>
<feature type="domain" description="PEP-utilising enzyme C-terminal" evidence="22">
    <location>
        <begin position="250"/>
        <end position="540"/>
    </location>
</feature>
<sequence>MTSIQGIAASSGIAIAKAYQLVTPDLSFEKAKIENPDEEIKKLEQALEISKSELEKIKAHTKDTLGDEHAEIFSAHLLILNDPELINPMKDKISSDNAMAETALEEVSNMFVEMFQNMDNEYMRERAADIKDVTKRVMAHLLGVTFPDPALINEEVIVIANDLTPSDTAQLNKQYVKGFATDIGGRTSHSAIMARSLEIPAIVGTKEVTGTIKQNDMVIVDGMDGVVIVNPTDDELRSYRDKQESFAKQKEQWAKLKDEPTFSKDGEQVELVANIGTPDDVEGVLNNGGEGVGLYRTEFLYMGKSELPSEEEQFEAYKTVLERMEGKPVVVRTLDVGGDKELSYLDLPKELNPFLGFRAIRFCLENEHVFRPQLRALLRASAYGNLKIMFPMIATLDEYRQAKAILLDEKESLLADGVKVSDNIEVGIMVEIPSTAVIAKQFAKEVDFFSIGTNDLIQYTMAADRMNEQVSYLYQPYHPAILNLVNNVIEAAHKEGKWAGMCGEMAGDSIAIPILLGLGLDEFSMSATSILPARTQIRELSKETLASYKDKLLSMDTAEEVEEFIKEKTKQ</sequence>
<comment type="caution">
    <text evidence="24">The sequence shown here is derived from an EMBL/GenBank/DDBJ whole genome shotgun (WGS) entry which is preliminary data.</text>
</comment>
<dbReference type="InterPro" id="IPR000121">
    <property type="entry name" value="PEP_util_C"/>
</dbReference>
<dbReference type="FunFam" id="3.20.20.60:FF:000007">
    <property type="entry name" value="Phosphoenolpyruvate-protein phosphotransferase"/>
    <property type="match status" value="1"/>
</dbReference>
<dbReference type="GO" id="GO:0046872">
    <property type="term" value="F:metal ion binding"/>
    <property type="evidence" value="ECO:0007669"/>
    <property type="project" value="UniProtKB-KW"/>
</dbReference>
<protein>
    <recommendedName>
        <fullName evidence="7 17">Phosphoenolpyruvate-protein phosphotransferase</fullName>
        <ecNumber evidence="6 17">2.7.3.9</ecNumber>
    </recommendedName>
    <alternativeName>
        <fullName evidence="16 17">Phosphotransferase system, enzyme I</fullName>
    </alternativeName>
</protein>
<evidence type="ECO:0000259" key="23">
    <source>
        <dbReference type="Pfam" id="PF05524"/>
    </source>
</evidence>
<dbReference type="PANTHER" id="PTHR46244">
    <property type="entry name" value="PHOSPHOENOLPYRUVATE-PROTEIN PHOSPHOTRANSFERASE"/>
    <property type="match status" value="1"/>
</dbReference>
<dbReference type="PRINTS" id="PR01736">
    <property type="entry name" value="PHPHTRNFRASE"/>
</dbReference>
<dbReference type="NCBIfam" id="TIGR01417">
    <property type="entry name" value="PTS_I_fam"/>
    <property type="match status" value="1"/>
</dbReference>
<dbReference type="PIRSF" id="PIRSF000732">
    <property type="entry name" value="PTS_enzyme_I"/>
    <property type="match status" value="1"/>
</dbReference>
<keyword evidence="10 17" id="KW-0762">Sugar transport</keyword>
<feature type="binding site" evidence="20">
    <location>
        <position position="431"/>
    </location>
    <ligand>
        <name>Mg(2+)</name>
        <dbReference type="ChEBI" id="CHEBI:18420"/>
    </ligand>
</feature>
<evidence type="ECO:0000256" key="13">
    <source>
        <dbReference type="ARBA" id="ARBA00022723"/>
    </source>
</evidence>
<dbReference type="SUPFAM" id="SSF51621">
    <property type="entry name" value="Phosphoenolpyruvate/pyruvate domain"/>
    <property type="match status" value="1"/>
</dbReference>